<dbReference type="CDD" id="cd04660">
    <property type="entry name" value="nsLTP_like"/>
    <property type="match status" value="1"/>
</dbReference>
<gene>
    <name evidence="3" type="ORF">RJ641_013009</name>
</gene>
<dbReference type="PANTHER" id="PTHR33286:SF1">
    <property type="entry name" value="OS01G0800600 PROTEIN"/>
    <property type="match status" value="1"/>
</dbReference>
<evidence type="ECO:0000313" key="3">
    <source>
        <dbReference type="EMBL" id="KAK6945465.1"/>
    </source>
</evidence>
<proteinExistence type="predicted"/>
<dbReference type="AlphaFoldDB" id="A0AAN8ZU89"/>
<comment type="caution">
    <text evidence="3">The sequence shown here is derived from an EMBL/GenBank/DDBJ whole genome shotgun (WGS) entry which is preliminary data.</text>
</comment>
<dbReference type="Pfam" id="PF14368">
    <property type="entry name" value="LTP_2"/>
    <property type="match status" value="1"/>
</dbReference>
<evidence type="ECO:0000256" key="1">
    <source>
        <dbReference type="SAM" id="SignalP"/>
    </source>
</evidence>
<evidence type="ECO:0000259" key="2">
    <source>
        <dbReference type="Pfam" id="PF14368"/>
    </source>
</evidence>
<organism evidence="3 4">
    <name type="scientific">Dillenia turbinata</name>
    <dbReference type="NCBI Taxonomy" id="194707"/>
    <lineage>
        <taxon>Eukaryota</taxon>
        <taxon>Viridiplantae</taxon>
        <taxon>Streptophyta</taxon>
        <taxon>Embryophyta</taxon>
        <taxon>Tracheophyta</taxon>
        <taxon>Spermatophyta</taxon>
        <taxon>Magnoliopsida</taxon>
        <taxon>eudicotyledons</taxon>
        <taxon>Gunneridae</taxon>
        <taxon>Pentapetalae</taxon>
        <taxon>Dilleniales</taxon>
        <taxon>Dilleniaceae</taxon>
        <taxon>Dillenia</taxon>
    </lineage>
</organism>
<protein>
    <submittedName>
        <fullName evidence="3">Bifunctional inhibitor/plant lipid transfer protein/seed storage helical domain</fullName>
    </submittedName>
</protein>
<dbReference type="PANTHER" id="PTHR33286">
    <property type="entry name" value="BIFUNCTIONAL INHIBITOR/LIPID-TRANSFER PROTEIN/SEED STORAGE 2S ALBUMIN SUPERFAMILY PROTEIN"/>
    <property type="match status" value="1"/>
</dbReference>
<sequence length="114" mass="11863">MATSNTSTLALMVVVGMVVIFAGSYQVSAQCGGDPSTIFAKCQSFVLIPGPKIPPSADCCASIKNVDIPCICKLITPPIEKIISMEKVVYVGRTCGLNIPPGLKCGSYTVPPQA</sequence>
<dbReference type="EMBL" id="JBAMMX010000002">
    <property type="protein sequence ID" value="KAK6945465.1"/>
    <property type="molecule type" value="Genomic_DNA"/>
</dbReference>
<dbReference type="SUPFAM" id="SSF47699">
    <property type="entry name" value="Bifunctional inhibitor/lipid-transfer protein/seed storage 2S albumin"/>
    <property type="match status" value="1"/>
</dbReference>
<reference evidence="3 4" key="1">
    <citation type="submission" date="2023-12" db="EMBL/GenBank/DDBJ databases">
        <title>A high-quality genome assembly for Dillenia turbinata (Dilleniales).</title>
        <authorList>
            <person name="Chanderbali A."/>
        </authorList>
    </citation>
    <scope>NUCLEOTIDE SEQUENCE [LARGE SCALE GENOMIC DNA]</scope>
    <source>
        <strain evidence="3">LSX21</strain>
        <tissue evidence="3">Leaf</tissue>
    </source>
</reference>
<accession>A0AAN8ZU89</accession>
<dbReference type="Proteomes" id="UP001370490">
    <property type="component" value="Unassembled WGS sequence"/>
</dbReference>
<keyword evidence="4" id="KW-1185">Reference proteome</keyword>
<feature type="signal peptide" evidence="1">
    <location>
        <begin position="1"/>
        <end position="29"/>
    </location>
</feature>
<name>A0AAN8ZU89_9MAGN</name>
<dbReference type="InterPro" id="IPR036312">
    <property type="entry name" value="Bifun_inhib/LTP/seed_sf"/>
</dbReference>
<keyword evidence="1" id="KW-0732">Signal</keyword>
<evidence type="ECO:0000313" key="4">
    <source>
        <dbReference type="Proteomes" id="UP001370490"/>
    </source>
</evidence>
<feature type="domain" description="Bifunctional inhibitor/plant lipid transfer protein/seed storage helical" evidence="2">
    <location>
        <begin position="21"/>
        <end position="105"/>
    </location>
</feature>
<feature type="chain" id="PRO_5042852268" evidence="1">
    <location>
        <begin position="30"/>
        <end position="114"/>
    </location>
</feature>
<dbReference type="InterPro" id="IPR016140">
    <property type="entry name" value="Bifunc_inhib/LTP/seed_store"/>
</dbReference>
<dbReference type="InterPro" id="IPR044741">
    <property type="entry name" value="NsLTP-like"/>
</dbReference>
<dbReference type="Gene3D" id="1.10.110.10">
    <property type="entry name" value="Plant lipid-transfer and hydrophobic proteins"/>
    <property type="match status" value="1"/>
</dbReference>